<gene>
    <name evidence="2" type="ORF">HPULCUR_001369</name>
</gene>
<dbReference type="PRINTS" id="PR01438">
    <property type="entry name" value="UNVRSLSTRESS"/>
</dbReference>
<dbReference type="CDD" id="cd23659">
    <property type="entry name" value="USP_At3g01520-like"/>
    <property type="match status" value="1"/>
</dbReference>
<evidence type="ECO:0000259" key="1">
    <source>
        <dbReference type="Pfam" id="PF00582"/>
    </source>
</evidence>
<evidence type="ECO:0000313" key="2">
    <source>
        <dbReference type="EMBL" id="GAA5796003.1"/>
    </source>
</evidence>
<dbReference type="Proteomes" id="UP001476247">
    <property type="component" value="Unassembled WGS sequence"/>
</dbReference>
<dbReference type="InterPro" id="IPR006016">
    <property type="entry name" value="UspA"/>
</dbReference>
<protein>
    <recommendedName>
        <fullName evidence="1">UspA domain-containing protein</fullName>
    </recommendedName>
</protein>
<dbReference type="EMBL" id="BAABUJ010000005">
    <property type="protein sequence ID" value="GAA5796003.1"/>
    <property type="molecule type" value="Genomic_DNA"/>
</dbReference>
<keyword evidence="3" id="KW-1185">Reference proteome</keyword>
<dbReference type="Pfam" id="PF00582">
    <property type="entry name" value="Usp"/>
    <property type="match status" value="1"/>
</dbReference>
<reference evidence="2 3" key="1">
    <citation type="submission" date="2024-04" db="EMBL/GenBank/DDBJ databases">
        <title>genome sequences of Mucor flavus KT1a and Helicostylum pulchrum KT1b strains isolation_sourced from the surface of a dry-aged beef.</title>
        <authorList>
            <person name="Toyotome T."/>
            <person name="Hosono M."/>
            <person name="Torimaru M."/>
            <person name="Fukuda K."/>
            <person name="Mikami N."/>
        </authorList>
    </citation>
    <scope>NUCLEOTIDE SEQUENCE [LARGE SCALE GENOMIC DNA]</scope>
    <source>
        <strain evidence="2 3">KT1b</strain>
    </source>
</reference>
<accession>A0ABP9XMI5</accession>
<dbReference type="InterPro" id="IPR014729">
    <property type="entry name" value="Rossmann-like_a/b/a_fold"/>
</dbReference>
<dbReference type="InterPro" id="IPR006015">
    <property type="entry name" value="Universal_stress_UspA"/>
</dbReference>
<proteinExistence type="predicted"/>
<dbReference type="SUPFAM" id="SSF52402">
    <property type="entry name" value="Adenine nucleotide alpha hydrolases-like"/>
    <property type="match status" value="1"/>
</dbReference>
<sequence>MASASRKIIIAYDQSIVGLQVLEWVNSHSILLPGDDVTVVLAINEDFGKIDGPGGLQVQGGLGGLNSTLEYRETVRLLEKQGQERLDEAVYAIKQLGIKNVKSEILRGHAQVVITKYAKEQQADIVICGNRGYGYIKRKLIGSTSEYLTHHLDCTVMIVRVHRDK</sequence>
<evidence type="ECO:0000313" key="3">
    <source>
        <dbReference type="Proteomes" id="UP001476247"/>
    </source>
</evidence>
<comment type="caution">
    <text evidence="2">The sequence shown here is derived from an EMBL/GenBank/DDBJ whole genome shotgun (WGS) entry which is preliminary data.</text>
</comment>
<organism evidence="2 3">
    <name type="scientific">Helicostylum pulchrum</name>
    <dbReference type="NCBI Taxonomy" id="562976"/>
    <lineage>
        <taxon>Eukaryota</taxon>
        <taxon>Fungi</taxon>
        <taxon>Fungi incertae sedis</taxon>
        <taxon>Mucoromycota</taxon>
        <taxon>Mucoromycotina</taxon>
        <taxon>Mucoromycetes</taxon>
        <taxon>Mucorales</taxon>
        <taxon>Mucorineae</taxon>
        <taxon>Mucoraceae</taxon>
        <taxon>Helicostylum</taxon>
    </lineage>
</organism>
<dbReference type="PANTHER" id="PTHR46553:SF3">
    <property type="entry name" value="ADENINE NUCLEOTIDE ALPHA HYDROLASES-LIKE SUPERFAMILY PROTEIN"/>
    <property type="match status" value="1"/>
</dbReference>
<dbReference type="Gene3D" id="3.40.50.620">
    <property type="entry name" value="HUPs"/>
    <property type="match status" value="1"/>
</dbReference>
<dbReference type="PANTHER" id="PTHR46553">
    <property type="entry name" value="ADENINE NUCLEOTIDE ALPHA HYDROLASES-LIKE SUPERFAMILY PROTEIN"/>
    <property type="match status" value="1"/>
</dbReference>
<feature type="domain" description="UspA" evidence="1">
    <location>
        <begin position="73"/>
        <end position="160"/>
    </location>
</feature>
<name>A0ABP9XMI5_9FUNG</name>